<accession>A0A173TGC7</accession>
<proteinExistence type="predicted"/>
<name>A0A173TGC7_ANAHA</name>
<evidence type="ECO:0000313" key="2">
    <source>
        <dbReference type="Proteomes" id="UP000095553"/>
    </source>
</evidence>
<evidence type="ECO:0000313" key="1">
    <source>
        <dbReference type="EMBL" id="CUN01159.1"/>
    </source>
</evidence>
<dbReference type="AlphaFoldDB" id="A0A173TGC7"/>
<organism evidence="1 2">
    <name type="scientific">Anaerostipes hadrus</name>
    <dbReference type="NCBI Taxonomy" id="649756"/>
    <lineage>
        <taxon>Bacteria</taxon>
        <taxon>Bacillati</taxon>
        <taxon>Bacillota</taxon>
        <taxon>Clostridia</taxon>
        <taxon>Lachnospirales</taxon>
        <taxon>Lachnospiraceae</taxon>
        <taxon>Anaerostipes</taxon>
    </lineage>
</organism>
<dbReference type="RefSeq" id="WP_155511627.1">
    <property type="nucleotide sequence ID" value="NZ_CYXY01000011.1"/>
</dbReference>
<sequence>MKFEEAIKIVGEEYVKKEIERMEEDEVTIKLPIRLKIRMWWMFKKEKIKSYFS</sequence>
<protein>
    <submittedName>
        <fullName evidence="1">Uncharacterized protein</fullName>
    </submittedName>
</protein>
<dbReference type="EMBL" id="CYXY01000011">
    <property type="protein sequence ID" value="CUN01159.1"/>
    <property type="molecule type" value="Genomic_DNA"/>
</dbReference>
<dbReference type="Proteomes" id="UP000095553">
    <property type="component" value="Unassembled WGS sequence"/>
</dbReference>
<reference evidence="1 2" key="1">
    <citation type="submission" date="2015-09" db="EMBL/GenBank/DDBJ databases">
        <authorList>
            <consortium name="Pathogen Informatics"/>
        </authorList>
    </citation>
    <scope>NUCLEOTIDE SEQUENCE [LARGE SCALE GENOMIC DNA]</scope>
    <source>
        <strain evidence="1 2">2789STDY5834959</strain>
    </source>
</reference>
<gene>
    <name evidence="1" type="ORF">ERS852571_01965</name>
</gene>